<evidence type="ECO:0000313" key="2">
    <source>
        <dbReference type="Proteomes" id="UP000189911"/>
    </source>
</evidence>
<evidence type="ECO:0000313" key="1">
    <source>
        <dbReference type="EMBL" id="SCU96357.1"/>
    </source>
</evidence>
<proteinExistence type="predicted"/>
<dbReference type="AlphaFoldDB" id="A0A1G4JYV0"/>
<name>A0A1G4JYV0_9SACH</name>
<keyword evidence="2" id="KW-1185">Reference proteome</keyword>
<dbReference type="Proteomes" id="UP000189911">
    <property type="component" value="Chromosome E"/>
</dbReference>
<protein>
    <submittedName>
        <fullName evidence="1">LANO_0E13300g1_1</fullName>
    </submittedName>
</protein>
<dbReference type="OrthoDB" id="424753at2759"/>
<dbReference type="EMBL" id="LT598451">
    <property type="protein sequence ID" value="SCU96357.1"/>
    <property type="molecule type" value="Genomic_DNA"/>
</dbReference>
<accession>A0A1G4JYV0</accession>
<reference evidence="2" key="1">
    <citation type="submission" date="2016-03" db="EMBL/GenBank/DDBJ databases">
        <authorList>
            <person name="Devillers Hugo."/>
        </authorList>
    </citation>
    <scope>NUCLEOTIDE SEQUENCE [LARGE SCALE GENOMIC DNA]</scope>
</reference>
<sequence length="91" mass="10238">MKRSFCDDQHIFETKKTQLYTSGSGVDAFRTMLMSARHVSRSAFQEQENHQNCYYCDSHKTCATCETCHQVICSMCSLGGTDTCLNCSVSC</sequence>
<organism evidence="1 2">
    <name type="scientific">Lachancea nothofagi CBS 11611</name>
    <dbReference type="NCBI Taxonomy" id="1266666"/>
    <lineage>
        <taxon>Eukaryota</taxon>
        <taxon>Fungi</taxon>
        <taxon>Dikarya</taxon>
        <taxon>Ascomycota</taxon>
        <taxon>Saccharomycotina</taxon>
        <taxon>Saccharomycetes</taxon>
        <taxon>Saccharomycetales</taxon>
        <taxon>Saccharomycetaceae</taxon>
        <taxon>Lachancea</taxon>
    </lineage>
</organism>
<gene>
    <name evidence="1" type="ORF">LANO_0E13300G</name>
</gene>